<feature type="transmembrane region" description="Helical" evidence="1">
    <location>
        <begin position="12"/>
        <end position="36"/>
    </location>
</feature>
<gene>
    <name evidence="2" type="ORF">BC936DRAFT_140306</name>
</gene>
<feature type="transmembrane region" description="Helical" evidence="1">
    <location>
        <begin position="48"/>
        <end position="68"/>
    </location>
</feature>
<accession>A0A433AVA4</accession>
<keyword evidence="1" id="KW-0812">Transmembrane</keyword>
<dbReference type="EMBL" id="RBNI01016788">
    <property type="protein sequence ID" value="RUP06620.1"/>
    <property type="molecule type" value="Genomic_DNA"/>
</dbReference>
<feature type="transmembrane region" description="Helical" evidence="1">
    <location>
        <begin position="80"/>
        <end position="102"/>
    </location>
</feature>
<dbReference type="Proteomes" id="UP000268093">
    <property type="component" value="Unassembled WGS sequence"/>
</dbReference>
<keyword evidence="1" id="KW-1133">Transmembrane helix</keyword>
<dbReference type="AlphaFoldDB" id="A0A433AVA4"/>
<name>A0A433AVA4_9FUNG</name>
<evidence type="ECO:0000256" key="1">
    <source>
        <dbReference type="SAM" id="Phobius"/>
    </source>
</evidence>
<feature type="transmembrane region" description="Helical" evidence="1">
    <location>
        <begin position="155"/>
        <end position="173"/>
    </location>
</feature>
<feature type="transmembrane region" description="Helical" evidence="1">
    <location>
        <begin position="114"/>
        <end position="135"/>
    </location>
</feature>
<evidence type="ECO:0000313" key="3">
    <source>
        <dbReference type="Proteomes" id="UP000268093"/>
    </source>
</evidence>
<evidence type="ECO:0000313" key="2">
    <source>
        <dbReference type="EMBL" id="RUP06620.1"/>
    </source>
</evidence>
<keyword evidence="3" id="KW-1185">Reference proteome</keyword>
<organism evidence="2 3">
    <name type="scientific">Jimgerdemannia flammicorona</name>
    <dbReference type="NCBI Taxonomy" id="994334"/>
    <lineage>
        <taxon>Eukaryota</taxon>
        <taxon>Fungi</taxon>
        <taxon>Fungi incertae sedis</taxon>
        <taxon>Mucoromycota</taxon>
        <taxon>Mucoromycotina</taxon>
        <taxon>Endogonomycetes</taxon>
        <taxon>Endogonales</taxon>
        <taxon>Endogonaceae</taxon>
        <taxon>Jimgerdemannia</taxon>
    </lineage>
</organism>
<reference evidence="2 3" key="1">
    <citation type="journal article" date="2018" name="New Phytol.">
        <title>Phylogenomics of Endogonaceae and evolution of mycorrhizas within Mucoromycota.</title>
        <authorList>
            <person name="Chang Y."/>
            <person name="Desiro A."/>
            <person name="Na H."/>
            <person name="Sandor L."/>
            <person name="Lipzen A."/>
            <person name="Clum A."/>
            <person name="Barry K."/>
            <person name="Grigoriev I.V."/>
            <person name="Martin F.M."/>
            <person name="Stajich J.E."/>
            <person name="Smith M.E."/>
            <person name="Bonito G."/>
            <person name="Spatafora J.W."/>
        </authorList>
    </citation>
    <scope>NUCLEOTIDE SEQUENCE [LARGE SCALE GENOMIC DNA]</scope>
    <source>
        <strain evidence="2 3">GMNB39</strain>
    </source>
</reference>
<comment type="caution">
    <text evidence="2">The sequence shown here is derived from an EMBL/GenBank/DDBJ whole genome shotgun (WGS) entry which is preliminary data.</text>
</comment>
<sequence>MNSTTAAASPPLIAHPFATTFVAWSSVAFGIISLGVIGHKAFVDFSKLRLGCLAMGALIMCVDILNTLRIGSLISETNWATIRATLTILFVDLMMAITLNVGQRFYIKGEHVNSLYKISIAATVMTNVMTVISIILQNLLAVIKLGSVFDGISRLMWPVTVAFAYWYAFHPVINMKSGIEKRPSAVVAIGVW</sequence>
<keyword evidence="1" id="KW-0472">Membrane</keyword>
<protein>
    <submittedName>
        <fullName evidence="2">Uncharacterized protein</fullName>
    </submittedName>
</protein>
<proteinExistence type="predicted"/>